<keyword evidence="5 9" id="KW-0653">Protein transport</keyword>
<feature type="domain" description="GAE" evidence="11">
    <location>
        <begin position="658"/>
        <end position="773"/>
    </location>
</feature>
<dbReference type="InterPro" id="IPR008152">
    <property type="entry name" value="Clathrin_a/b/g-adaptin_app_Ig"/>
</dbReference>
<feature type="region of interest" description="Disordered" evidence="10">
    <location>
        <begin position="611"/>
        <end position="663"/>
    </location>
</feature>
<evidence type="ECO:0000259" key="11">
    <source>
        <dbReference type="PROSITE" id="PS50180"/>
    </source>
</evidence>
<keyword evidence="6 9" id="KW-0333">Golgi apparatus</keyword>
<sequence>MSTRTQAFIQSLITAPTIEQERILITNELANMRTLIKDANERLWPRLMAKIIYLTMLGYDTAWAQMEIINLMTHERPSYKQLAYIASSLMFDSNNERIVLITASIQKDLKHPNPAVQKMALTLISNICSAEMGQSLMPDVIKLASSSNPIVQKCAGMAAAHIIRKCPDLIEQFRPIVAPMLNHGYHCVVAAGICVAIEMLKVDPNLAQPWSQFAVPFTKILKTLYDTRPTQEFSFGIFNDPFLQIKIMKVLSYIKAPSDELDDALSSIVTGVDVQRNTGRSLLLQAVQTIGVTAKKPSLRSLAFNQVGRLFTFPQPNLLYSALSMFSRILYNNSTIIDRSSSDSLVLQRYKSQVVHCLDHLDPSIRRRALDVVAALVDETNVETLIPEIMSYLKLADSDFRTELVAKVFSSIQRFSPSVVWNFDTTLKMLKDSGSYVGNDVITSFCKLIGQNPDLRPHAISELYNALLSDIETQPLIQVAAWTLGEFQEEPNDSIEIMSKLLTMPQTSVDSKGYLITAISKLAVRFNKYDIAGTVLQTMSTNNNLEIQQRAGEMARVLEKTNLREDLLAPVEIEEVDQSNKPLSSESSENTQQIQSKTGIELLEQDDTDLLLDFGDGPVQTEPTTAQKLGSSADGSNAALTPTASGNTAPEKPKEITPPPGSVEALRTSDYVVFFELQRNAQNPRQLAIRSTVYNLNDVPLTQFLIQYGVPQGWAIVANAPSSNILEPIGGRPIQQILMLENRGNNPLMMITQTTFMYRSQPLKETGKINPIFG</sequence>
<accession>A0ABR2KJV2</accession>
<reference evidence="12 13" key="1">
    <citation type="submission" date="2024-04" db="EMBL/GenBank/DDBJ databases">
        <title>Tritrichomonas musculus Genome.</title>
        <authorList>
            <person name="Alves-Ferreira E."/>
            <person name="Grigg M."/>
            <person name="Lorenzi H."/>
            <person name="Galac M."/>
        </authorList>
    </citation>
    <scope>NUCLEOTIDE SEQUENCE [LARGE SCALE GENOMIC DNA]</scope>
    <source>
        <strain evidence="12 13">EAF2021</strain>
    </source>
</reference>
<dbReference type="SUPFAM" id="SSF48371">
    <property type="entry name" value="ARM repeat"/>
    <property type="match status" value="1"/>
</dbReference>
<dbReference type="Gene3D" id="1.25.10.10">
    <property type="entry name" value="Leucine-rich Repeat Variant"/>
    <property type="match status" value="1"/>
</dbReference>
<evidence type="ECO:0000256" key="8">
    <source>
        <dbReference type="ARBA" id="ARBA00023329"/>
    </source>
</evidence>
<dbReference type="InterPro" id="IPR002553">
    <property type="entry name" value="Clathrin/coatomer_adapt-like_N"/>
</dbReference>
<evidence type="ECO:0000256" key="7">
    <source>
        <dbReference type="ARBA" id="ARBA00023136"/>
    </source>
</evidence>
<dbReference type="InterPro" id="IPR011989">
    <property type="entry name" value="ARM-like"/>
</dbReference>
<feature type="compositionally biased region" description="Polar residues" evidence="10">
    <location>
        <begin position="621"/>
        <end position="648"/>
    </location>
</feature>
<dbReference type="InterPro" id="IPR017107">
    <property type="entry name" value="AP1_complex_gsu"/>
</dbReference>
<evidence type="ECO:0000313" key="12">
    <source>
        <dbReference type="EMBL" id="KAK8891093.1"/>
    </source>
</evidence>
<dbReference type="SMART" id="SM00809">
    <property type="entry name" value="Alpha_adaptinC2"/>
    <property type="match status" value="1"/>
</dbReference>
<evidence type="ECO:0000256" key="4">
    <source>
        <dbReference type="ARBA" id="ARBA00022448"/>
    </source>
</evidence>
<feature type="compositionally biased region" description="Polar residues" evidence="10">
    <location>
        <begin position="579"/>
        <end position="595"/>
    </location>
</feature>
<evidence type="ECO:0000256" key="9">
    <source>
        <dbReference type="PIRNR" id="PIRNR037094"/>
    </source>
</evidence>
<comment type="similarity">
    <text evidence="3 9">Belongs to the adaptor complexes large subunit family.</text>
</comment>
<name>A0ABR2KJV2_9EUKA</name>
<feature type="region of interest" description="Disordered" evidence="10">
    <location>
        <begin position="573"/>
        <end position="595"/>
    </location>
</feature>
<evidence type="ECO:0000313" key="13">
    <source>
        <dbReference type="Proteomes" id="UP001470230"/>
    </source>
</evidence>
<dbReference type="Proteomes" id="UP001470230">
    <property type="component" value="Unassembled WGS sequence"/>
</dbReference>
<keyword evidence="7 9" id="KW-0472">Membrane</keyword>
<evidence type="ECO:0000256" key="2">
    <source>
        <dbReference type="ARBA" id="ARBA00004555"/>
    </source>
</evidence>
<comment type="subcellular location">
    <subcellularLocation>
        <location evidence="1">Cytoplasmic vesicle membrane</location>
    </subcellularLocation>
    <subcellularLocation>
        <location evidence="2">Golgi apparatus</location>
    </subcellularLocation>
</comment>
<comment type="caution">
    <text evidence="12">The sequence shown here is derived from an EMBL/GenBank/DDBJ whole genome shotgun (WGS) entry which is preliminary data.</text>
</comment>
<keyword evidence="13" id="KW-1185">Reference proteome</keyword>
<evidence type="ECO:0000256" key="3">
    <source>
        <dbReference type="ARBA" id="ARBA00006613"/>
    </source>
</evidence>
<dbReference type="PIRSF" id="PIRSF037094">
    <property type="entry name" value="AP1_complex_gamma"/>
    <property type="match status" value="1"/>
</dbReference>
<keyword evidence="4 9" id="KW-0813">Transport</keyword>
<evidence type="ECO:0000256" key="1">
    <source>
        <dbReference type="ARBA" id="ARBA00004156"/>
    </source>
</evidence>
<dbReference type="Pfam" id="PF02883">
    <property type="entry name" value="Alpha_adaptinC2"/>
    <property type="match status" value="1"/>
</dbReference>
<dbReference type="InterPro" id="IPR016024">
    <property type="entry name" value="ARM-type_fold"/>
</dbReference>
<evidence type="ECO:0000256" key="10">
    <source>
        <dbReference type="SAM" id="MobiDB-lite"/>
    </source>
</evidence>
<dbReference type="InterPro" id="IPR008153">
    <property type="entry name" value="GAE_dom"/>
</dbReference>
<dbReference type="EMBL" id="JAPFFF010000004">
    <property type="protein sequence ID" value="KAK8891093.1"/>
    <property type="molecule type" value="Genomic_DNA"/>
</dbReference>
<gene>
    <name evidence="12" type="ORF">M9Y10_028298</name>
</gene>
<organism evidence="12 13">
    <name type="scientific">Tritrichomonas musculus</name>
    <dbReference type="NCBI Taxonomy" id="1915356"/>
    <lineage>
        <taxon>Eukaryota</taxon>
        <taxon>Metamonada</taxon>
        <taxon>Parabasalia</taxon>
        <taxon>Tritrichomonadida</taxon>
        <taxon>Tritrichomonadidae</taxon>
        <taxon>Tritrichomonas</taxon>
    </lineage>
</organism>
<dbReference type="Pfam" id="PF01602">
    <property type="entry name" value="Adaptin_N"/>
    <property type="match status" value="1"/>
</dbReference>
<dbReference type="PROSITE" id="PS50180">
    <property type="entry name" value="GAE"/>
    <property type="match status" value="1"/>
</dbReference>
<evidence type="ECO:0000256" key="6">
    <source>
        <dbReference type="ARBA" id="ARBA00023034"/>
    </source>
</evidence>
<dbReference type="SUPFAM" id="SSF49348">
    <property type="entry name" value="Clathrin adaptor appendage domain"/>
    <property type="match status" value="1"/>
</dbReference>
<dbReference type="PANTHER" id="PTHR22780">
    <property type="entry name" value="ADAPTIN, ALPHA/GAMMA/EPSILON"/>
    <property type="match status" value="1"/>
</dbReference>
<dbReference type="InterPro" id="IPR013041">
    <property type="entry name" value="Clathrin_app_Ig-like_sf"/>
</dbReference>
<dbReference type="Gene3D" id="2.60.40.1230">
    <property type="match status" value="1"/>
</dbReference>
<dbReference type="InterPro" id="IPR050840">
    <property type="entry name" value="Adaptor_Complx_Large_Subunit"/>
</dbReference>
<proteinExistence type="inferred from homology"/>
<protein>
    <recommendedName>
        <fullName evidence="9">AP-1 complex subunit gamma</fullName>
    </recommendedName>
</protein>
<keyword evidence="8 9" id="KW-0968">Cytoplasmic vesicle</keyword>
<evidence type="ECO:0000256" key="5">
    <source>
        <dbReference type="ARBA" id="ARBA00022927"/>
    </source>
</evidence>